<evidence type="ECO:0000313" key="11">
    <source>
        <dbReference type="Proteomes" id="UP000313645"/>
    </source>
</evidence>
<organism evidence="10 11">
    <name type="scientific">Marinobacter halodurans</name>
    <dbReference type="NCBI Taxonomy" id="2528979"/>
    <lineage>
        <taxon>Bacteria</taxon>
        <taxon>Pseudomonadati</taxon>
        <taxon>Pseudomonadota</taxon>
        <taxon>Gammaproteobacteria</taxon>
        <taxon>Pseudomonadales</taxon>
        <taxon>Marinobacteraceae</taxon>
        <taxon>Marinobacter</taxon>
    </lineage>
</organism>
<feature type="domain" description="HAMP" evidence="9">
    <location>
        <begin position="318"/>
        <end position="370"/>
    </location>
</feature>
<comment type="caution">
    <text evidence="10">The sequence shown here is derived from an EMBL/GenBank/DDBJ whole genome shotgun (WGS) entry which is preliminary data.</text>
</comment>
<sequence length="627" mass="69408">MNRLPFGQKLVLITALASVTAWLLFGGALFYVSQQSIEEQVAEFDTSLAKDLMSKIDRSLFTAYQGIQVLSQDAKLKQLLLQPDGQRSEQSDYELSDHLEYLSLLTGPWRTVTVFDRRGRVVTSNMPLQAQQQLLSHPELEEALRVARGGAIYSSNLRLVGPDNAPSLIFAAPIKSQAVEGAEVLGVIVGQYAWTVINQILDRVNPKLSVQVIRDDGTVIATRSQSSQRIGNQAPAWARATALDNGVTALETSQHSDGLQIVARQNGYLSYEGKQWLLALQVPRSVTMAPVQALLGKLSLVALGGIVALCAVLYLASAYLTRPIKALSRAVESFSGGDISSRAPITSNDELADLGRTFNHMAEDIGFYIEELRENNREVRAFAYMVSHDLRSPLVNLQGFSSEIAYSLEELQPLLEPALTQLPDNDRREADEIVKRDIPEALQFIRSSVTRMDSQIQAVLTLSRMGRREMNWEEVDTQALVSNVLESLQHQLEAKDTEVTVDRLPVVEADAMALEQIFGNLVDNAVKYLDASPGHIEIWCTQERDKVTFHIRDNGPGIDPANVPKVFELFRRVGNTEVAGEGMGLAYVKTLVRRHGGRIQCKSQLGEGTHFSFSLARRPSALVRKFE</sequence>
<evidence type="ECO:0000256" key="3">
    <source>
        <dbReference type="ARBA" id="ARBA00012438"/>
    </source>
</evidence>
<evidence type="ECO:0000259" key="8">
    <source>
        <dbReference type="PROSITE" id="PS50109"/>
    </source>
</evidence>
<dbReference type="Gene3D" id="6.10.340.10">
    <property type="match status" value="1"/>
</dbReference>
<reference evidence="10 11" key="1">
    <citation type="submission" date="2019-02" db="EMBL/GenBank/DDBJ databases">
        <title>Marinobacter halodurans sp. nov., a marine bacterium isolated from sea tidal flat.</title>
        <authorList>
            <person name="Yoo Y."/>
            <person name="Lee D.W."/>
            <person name="Kim B.S."/>
            <person name="Kim J.-J."/>
        </authorList>
    </citation>
    <scope>NUCLEOTIDE SEQUENCE [LARGE SCALE GENOMIC DNA]</scope>
    <source>
        <strain evidence="10 11">YJ-S3-2</strain>
    </source>
</reference>
<gene>
    <name evidence="10" type="ORF">EZI54_05980</name>
</gene>
<dbReference type="CDD" id="cd06225">
    <property type="entry name" value="HAMP"/>
    <property type="match status" value="1"/>
</dbReference>
<dbReference type="PANTHER" id="PTHR42878:SF15">
    <property type="entry name" value="BACTERIOPHYTOCHROME"/>
    <property type="match status" value="1"/>
</dbReference>
<dbReference type="Pfam" id="PF02518">
    <property type="entry name" value="HATPase_c"/>
    <property type="match status" value="1"/>
</dbReference>
<evidence type="ECO:0000313" key="10">
    <source>
        <dbReference type="EMBL" id="TBW57592.1"/>
    </source>
</evidence>
<keyword evidence="6 10" id="KW-0418">Kinase</keyword>
<evidence type="ECO:0000256" key="2">
    <source>
        <dbReference type="ARBA" id="ARBA00004370"/>
    </source>
</evidence>
<comment type="catalytic activity">
    <reaction evidence="1">
        <text>ATP + protein L-histidine = ADP + protein N-phospho-L-histidine.</text>
        <dbReference type="EC" id="2.7.13.3"/>
    </reaction>
</comment>
<dbReference type="InterPro" id="IPR003594">
    <property type="entry name" value="HATPase_dom"/>
</dbReference>
<dbReference type="Gene3D" id="3.30.565.10">
    <property type="entry name" value="Histidine kinase-like ATPase, C-terminal domain"/>
    <property type="match status" value="1"/>
</dbReference>
<keyword evidence="4" id="KW-0597">Phosphoprotein</keyword>
<evidence type="ECO:0000256" key="7">
    <source>
        <dbReference type="SAM" id="Phobius"/>
    </source>
</evidence>
<dbReference type="Pfam" id="PF00672">
    <property type="entry name" value="HAMP"/>
    <property type="match status" value="1"/>
</dbReference>
<dbReference type="PROSITE" id="PS50109">
    <property type="entry name" value="HIS_KIN"/>
    <property type="match status" value="1"/>
</dbReference>
<dbReference type="PANTHER" id="PTHR42878">
    <property type="entry name" value="TWO-COMPONENT HISTIDINE KINASE"/>
    <property type="match status" value="1"/>
</dbReference>
<dbReference type="CDD" id="cd00082">
    <property type="entry name" value="HisKA"/>
    <property type="match status" value="1"/>
</dbReference>
<feature type="transmembrane region" description="Helical" evidence="7">
    <location>
        <begin position="298"/>
        <end position="320"/>
    </location>
</feature>
<feature type="domain" description="Histidine kinase" evidence="8">
    <location>
        <begin position="385"/>
        <end position="619"/>
    </location>
</feature>
<keyword evidence="7" id="KW-1133">Transmembrane helix</keyword>
<evidence type="ECO:0000256" key="1">
    <source>
        <dbReference type="ARBA" id="ARBA00000085"/>
    </source>
</evidence>
<evidence type="ECO:0000259" key="9">
    <source>
        <dbReference type="PROSITE" id="PS50885"/>
    </source>
</evidence>
<dbReference type="RefSeq" id="WP_131480042.1">
    <property type="nucleotide sequence ID" value="NZ_SJDL01000007.1"/>
</dbReference>
<keyword evidence="7" id="KW-0472">Membrane</keyword>
<dbReference type="SUPFAM" id="SSF47384">
    <property type="entry name" value="Homodimeric domain of signal transducing histidine kinase"/>
    <property type="match status" value="1"/>
</dbReference>
<evidence type="ECO:0000256" key="6">
    <source>
        <dbReference type="ARBA" id="ARBA00022777"/>
    </source>
</evidence>
<dbReference type="InterPro" id="IPR005467">
    <property type="entry name" value="His_kinase_dom"/>
</dbReference>
<evidence type="ECO:0000256" key="4">
    <source>
        <dbReference type="ARBA" id="ARBA00022553"/>
    </source>
</evidence>
<dbReference type="InterPro" id="IPR004358">
    <property type="entry name" value="Sig_transdc_His_kin-like_C"/>
</dbReference>
<dbReference type="PROSITE" id="PS50885">
    <property type="entry name" value="HAMP"/>
    <property type="match status" value="1"/>
</dbReference>
<dbReference type="Gene3D" id="1.10.287.130">
    <property type="match status" value="1"/>
</dbReference>
<dbReference type="GO" id="GO:0016301">
    <property type="term" value="F:kinase activity"/>
    <property type="evidence" value="ECO:0007669"/>
    <property type="project" value="UniProtKB-KW"/>
</dbReference>
<name>A0ABY1ZMH5_9GAMM</name>
<dbReference type="PRINTS" id="PR00344">
    <property type="entry name" value="BCTRLSENSOR"/>
</dbReference>
<keyword evidence="11" id="KW-1185">Reference proteome</keyword>
<dbReference type="InterPro" id="IPR036890">
    <property type="entry name" value="HATPase_C_sf"/>
</dbReference>
<dbReference type="Gene3D" id="3.30.450.20">
    <property type="entry name" value="PAS domain"/>
    <property type="match status" value="1"/>
</dbReference>
<dbReference type="Proteomes" id="UP000313645">
    <property type="component" value="Unassembled WGS sequence"/>
</dbReference>
<keyword evidence="5" id="KW-0808">Transferase</keyword>
<dbReference type="SUPFAM" id="SSF55874">
    <property type="entry name" value="ATPase domain of HSP90 chaperone/DNA topoisomerase II/histidine kinase"/>
    <property type="match status" value="1"/>
</dbReference>
<accession>A0ABY1ZMH5</accession>
<dbReference type="EC" id="2.7.13.3" evidence="3"/>
<dbReference type="CDD" id="cd18773">
    <property type="entry name" value="PDC1_HK_sensor"/>
    <property type="match status" value="1"/>
</dbReference>
<dbReference type="EMBL" id="SJDL01000007">
    <property type="protein sequence ID" value="TBW57592.1"/>
    <property type="molecule type" value="Genomic_DNA"/>
</dbReference>
<proteinExistence type="predicted"/>
<dbReference type="SMART" id="SM00304">
    <property type="entry name" value="HAMP"/>
    <property type="match status" value="1"/>
</dbReference>
<dbReference type="InterPro" id="IPR003661">
    <property type="entry name" value="HisK_dim/P_dom"/>
</dbReference>
<keyword evidence="7" id="KW-0812">Transmembrane</keyword>
<dbReference type="SMART" id="SM00387">
    <property type="entry name" value="HATPase_c"/>
    <property type="match status" value="1"/>
</dbReference>
<dbReference type="SMART" id="SM00388">
    <property type="entry name" value="HisKA"/>
    <property type="match status" value="1"/>
</dbReference>
<evidence type="ECO:0000256" key="5">
    <source>
        <dbReference type="ARBA" id="ARBA00022679"/>
    </source>
</evidence>
<dbReference type="InterPro" id="IPR036097">
    <property type="entry name" value="HisK_dim/P_sf"/>
</dbReference>
<comment type="subcellular location">
    <subcellularLocation>
        <location evidence="2">Membrane</location>
    </subcellularLocation>
</comment>
<dbReference type="SUPFAM" id="SSF158472">
    <property type="entry name" value="HAMP domain-like"/>
    <property type="match status" value="1"/>
</dbReference>
<protein>
    <recommendedName>
        <fullName evidence="3">histidine kinase</fullName>
        <ecNumber evidence="3">2.7.13.3</ecNumber>
    </recommendedName>
</protein>
<dbReference type="InterPro" id="IPR050351">
    <property type="entry name" value="BphY/WalK/GraS-like"/>
</dbReference>
<dbReference type="InterPro" id="IPR003660">
    <property type="entry name" value="HAMP_dom"/>
</dbReference>